<name>A0AAV4VLX7_CAEEX</name>
<feature type="signal peptide" evidence="1">
    <location>
        <begin position="1"/>
        <end position="15"/>
    </location>
</feature>
<protein>
    <submittedName>
        <fullName evidence="2">Golgi apparatus protein 1</fullName>
    </submittedName>
</protein>
<dbReference type="EMBL" id="BPLR01014756">
    <property type="protein sequence ID" value="GIY71108.1"/>
    <property type="molecule type" value="Genomic_DNA"/>
</dbReference>
<dbReference type="InterPro" id="IPR039728">
    <property type="entry name" value="GLG1"/>
</dbReference>
<dbReference type="GO" id="GO:0017134">
    <property type="term" value="F:fibroblast growth factor binding"/>
    <property type="evidence" value="ECO:0007669"/>
    <property type="project" value="TreeGrafter"/>
</dbReference>
<evidence type="ECO:0000313" key="2">
    <source>
        <dbReference type="EMBL" id="GIY71108.1"/>
    </source>
</evidence>
<dbReference type="Proteomes" id="UP001054945">
    <property type="component" value="Unassembled WGS sequence"/>
</dbReference>
<gene>
    <name evidence="2" type="primary">Glg1</name>
    <name evidence="2" type="ORF">CEXT_260301</name>
</gene>
<organism evidence="2 3">
    <name type="scientific">Caerostris extrusa</name>
    <name type="common">Bark spider</name>
    <name type="synonym">Caerostris bankana</name>
    <dbReference type="NCBI Taxonomy" id="172846"/>
    <lineage>
        <taxon>Eukaryota</taxon>
        <taxon>Metazoa</taxon>
        <taxon>Ecdysozoa</taxon>
        <taxon>Arthropoda</taxon>
        <taxon>Chelicerata</taxon>
        <taxon>Arachnida</taxon>
        <taxon>Araneae</taxon>
        <taxon>Araneomorphae</taxon>
        <taxon>Entelegynae</taxon>
        <taxon>Araneoidea</taxon>
        <taxon>Araneidae</taxon>
        <taxon>Caerostris</taxon>
    </lineage>
</organism>
<feature type="chain" id="PRO_5043562590" evidence="1">
    <location>
        <begin position="16"/>
        <end position="136"/>
    </location>
</feature>
<proteinExistence type="predicted"/>
<keyword evidence="3" id="KW-1185">Reference proteome</keyword>
<comment type="caution">
    <text evidence="2">The sequence shown here is derived from an EMBL/GenBank/DDBJ whole genome shotgun (WGS) entry which is preliminary data.</text>
</comment>
<accession>A0AAV4VLX7</accession>
<evidence type="ECO:0000256" key="1">
    <source>
        <dbReference type="SAM" id="SignalP"/>
    </source>
</evidence>
<sequence length="136" mass="15665">MFYITIFALFTSTFCLNPSNIKDAVNKEVKIASFGQKPRFKMTTSSPPRIKLSDTPECADDIRHLCPTSILNNNFAVLDCLQNDKQREDADLSAQCHHLVWTFKRNLTIDNRFVTTAKHMCKKIFRKSKGLCSFRE</sequence>
<dbReference type="PANTHER" id="PTHR11884:SF1">
    <property type="entry name" value="GOLGI APPARATUS PROTEIN 1"/>
    <property type="match status" value="1"/>
</dbReference>
<dbReference type="GO" id="GO:0000139">
    <property type="term" value="C:Golgi membrane"/>
    <property type="evidence" value="ECO:0007669"/>
    <property type="project" value="TreeGrafter"/>
</dbReference>
<dbReference type="PANTHER" id="PTHR11884">
    <property type="entry name" value="SELECTIN LIGAND RELATED"/>
    <property type="match status" value="1"/>
</dbReference>
<evidence type="ECO:0000313" key="3">
    <source>
        <dbReference type="Proteomes" id="UP001054945"/>
    </source>
</evidence>
<dbReference type="AlphaFoldDB" id="A0AAV4VLX7"/>
<keyword evidence="1" id="KW-0732">Signal</keyword>
<reference evidence="2 3" key="1">
    <citation type="submission" date="2021-06" db="EMBL/GenBank/DDBJ databases">
        <title>Caerostris extrusa draft genome.</title>
        <authorList>
            <person name="Kono N."/>
            <person name="Arakawa K."/>
        </authorList>
    </citation>
    <scope>NUCLEOTIDE SEQUENCE [LARGE SCALE GENOMIC DNA]</scope>
</reference>